<feature type="transmembrane region" description="Helical" evidence="7">
    <location>
        <begin position="415"/>
        <end position="435"/>
    </location>
</feature>
<feature type="transmembrane region" description="Helical" evidence="7">
    <location>
        <begin position="117"/>
        <end position="142"/>
    </location>
</feature>
<evidence type="ECO:0000256" key="2">
    <source>
        <dbReference type="ARBA" id="ARBA00022448"/>
    </source>
</evidence>
<dbReference type="GO" id="GO:0005886">
    <property type="term" value="C:plasma membrane"/>
    <property type="evidence" value="ECO:0007669"/>
    <property type="project" value="UniProtKB-SubCell"/>
</dbReference>
<dbReference type="PANTHER" id="PTHR42718:SF47">
    <property type="entry name" value="METHYL VIOLOGEN RESISTANCE PROTEIN SMVA"/>
    <property type="match status" value="1"/>
</dbReference>
<feature type="transmembrane region" description="Helical" evidence="7">
    <location>
        <begin position="181"/>
        <end position="200"/>
    </location>
</feature>
<evidence type="ECO:0000256" key="3">
    <source>
        <dbReference type="ARBA" id="ARBA00022475"/>
    </source>
</evidence>
<feature type="transmembrane region" description="Helical" evidence="7">
    <location>
        <begin position="241"/>
        <end position="258"/>
    </location>
</feature>
<keyword evidence="4 7" id="KW-0812">Transmembrane</keyword>
<keyword evidence="5 7" id="KW-1133">Transmembrane helix</keyword>
<dbReference type="GO" id="GO:0022857">
    <property type="term" value="F:transmembrane transporter activity"/>
    <property type="evidence" value="ECO:0007669"/>
    <property type="project" value="InterPro"/>
</dbReference>
<dbReference type="AlphaFoldDB" id="A0A372JIE1"/>
<organism evidence="9 10">
    <name type="scientific">Actinomadura logoneensis</name>
    <dbReference type="NCBI Taxonomy" id="2293572"/>
    <lineage>
        <taxon>Bacteria</taxon>
        <taxon>Bacillati</taxon>
        <taxon>Actinomycetota</taxon>
        <taxon>Actinomycetes</taxon>
        <taxon>Streptosporangiales</taxon>
        <taxon>Thermomonosporaceae</taxon>
        <taxon>Actinomadura</taxon>
    </lineage>
</organism>
<dbReference type="PROSITE" id="PS50850">
    <property type="entry name" value="MFS"/>
    <property type="match status" value="1"/>
</dbReference>
<evidence type="ECO:0000256" key="5">
    <source>
        <dbReference type="ARBA" id="ARBA00022989"/>
    </source>
</evidence>
<feature type="transmembrane region" description="Helical" evidence="7">
    <location>
        <begin position="316"/>
        <end position="337"/>
    </location>
</feature>
<evidence type="ECO:0000313" key="10">
    <source>
        <dbReference type="Proteomes" id="UP000261811"/>
    </source>
</evidence>
<feature type="transmembrane region" description="Helical" evidence="7">
    <location>
        <begin position="371"/>
        <end position="395"/>
    </location>
</feature>
<comment type="subcellular location">
    <subcellularLocation>
        <location evidence="1">Cell membrane</location>
        <topology evidence="1">Multi-pass membrane protein</topology>
    </subcellularLocation>
</comment>
<dbReference type="PANTHER" id="PTHR42718">
    <property type="entry name" value="MAJOR FACILITATOR SUPERFAMILY MULTIDRUG TRANSPORTER MFSC"/>
    <property type="match status" value="1"/>
</dbReference>
<dbReference type="EMBL" id="QURH01000334">
    <property type="protein sequence ID" value="RFU39566.1"/>
    <property type="molecule type" value="Genomic_DNA"/>
</dbReference>
<feature type="transmembrane region" description="Helical" evidence="7">
    <location>
        <begin position="344"/>
        <end position="365"/>
    </location>
</feature>
<dbReference type="Pfam" id="PF07690">
    <property type="entry name" value="MFS_1"/>
    <property type="match status" value="1"/>
</dbReference>
<feature type="transmembrane region" description="Helical" evidence="7">
    <location>
        <begin position="68"/>
        <end position="85"/>
    </location>
</feature>
<feature type="transmembrane region" description="Helical" evidence="7">
    <location>
        <begin position="212"/>
        <end position="229"/>
    </location>
</feature>
<dbReference type="OrthoDB" id="3218509at2"/>
<feature type="transmembrane region" description="Helical" evidence="7">
    <location>
        <begin position="279"/>
        <end position="304"/>
    </location>
</feature>
<keyword evidence="10" id="KW-1185">Reference proteome</keyword>
<feature type="transmembrane region" description="Helical" evidence="7">
    <location>
        <begin position="92"/>
        <end position="111"/>
    </location>
</feature>
<keyword evidence="6 7" id="KW-0472">Membrane</keyword>
<dbReference type="InterPro" id="IPR036259">
    <property type="entry name" value="MFS_trans_sf"/>
</dbReference>
<dbReference type="SUPFAM" id="SSF103473">
    <property type="entry name" value="MFS general substrate transporter"/>
    <property type="match status" value="1"/>
</dbReference>
<comment type="caution">
    <text evidence="9">The sequence shown here is derived from an EMBL/GenBank/DDBJ whole genome shotgun (WGS) entry which is preliminary data.</text>
</comment>
<feature type="transmembrane region" description="Helical" evidence="7">
    <location>
        <begin position="24"/>
        <end position="48"/>
    </location>
</feature>
<evidence type="ECO:0000259" key="8">
    <source>
        <dbReference type="PROSITE" id="PS50850"/>
    </source>
</evidence>
<dbReference type="Gene3D" id="1.20.1250.20">
    <property type="entry name" value="MFS general substrate transporter like domains"/>
    <property type="match status" value="1"/>
</dbReference>
<evidence type="ECO:0000256" key="4">
    <source>
        <dbReference type="ARBA" id="ARBA00022692"/>
    </source>
</evidence>
<dbReference type="RefSeq" id="WP_117359299.1">
    <property type="nucleotide sequence ID" value="NZ_QURH01000334.1"/>
</dbReference>
<dbReference type="CDD" id="cd17321">
    <property type="entry name" value="MFS_MMR_MDR_like"/>
    <property type="match status" value="1"/>
</dbReference>
<feature type="transmembrane region" description="Helical" evidence="7">
    <location>
        <begin position="154"/>
        <end position="175"/>
    </location>
</feature>
<dbReference type="Gene3D" id="1.20.1720.10">
    <property type="entry name" value="Multidrug resistance protein D"/>
    <property type="match status" value="1"/>
</dbReference>
<name>A0A372JIE1_9ACTN</name>
<feature type="transmembrane region" description="Helical" evidence="7">
    <location>
        <begin position="474"/>
        <end position="495"/>
    </location>
</feature>
<keyword evidence="2" id="KW-0813">Transport</keyword>
<dbReference type="InterPro" id="IPR020846">
    <property type="entry name" value="MFS_dom"/>
</dbReference>
<sequence>MTNETEPPAAAGTEAAPAADRRAWLGLAVLALPTLIVAMDMTALLLALPELSADLGASGVEQLWIGDGYGLVVAGLVITAGTLGDRIGRRRLLLAGAAGFLVLSVVAVFSVDPLMLIVVRLLLGVAGATLTPSTLALITSMFRDERQRGKAISVWATCQFTGGALGPVLAGFLLQHFSWKSVFLIAVPVMAVVIVAGPFVLPEFRGGGAGRLDPVSVALSLVAVLLMVYGFKQLAIQDEPVVAGAALVVGAAVGAVFVRRQLRMESPLLDLRLLRNRRVTGVLVGLTLAGCAMAGTGLLVTQFLQNVLGHSPATAAMLFAPMGLGVAAGTMTAPVYAKRMQPTTAIAGGFGLSALGALLLVAAHGSGSLPLVMAGITVLALGTGPLFALGTGLVVGSVPPERAGSAASMSETANYFGGSLGFALLGVLATVVYRAGTDGTSDSFAGAVAASRHLPADQGAELLRTAREAFTGSLHTIGLVSAALFVGLAVLTLALRPSAPAVPDAPEALPEPEADAAAL</sequence>
<keyword evidence="3" id="KW-1003">Cell membrane</keyword>
<feature type="domain" description="Major facilitator superfamily (MFS) profile" evidence="8">
    <location>
        <begin position="26"/>
        <end position="500"/>
    </location>
</feature>
<evidence type="ECO:0000313" key="9">
    <source>
        <dbReference type="EMBL" id="RFU39566.1"/>
    </source>
</evidence>
<evidence type="ECO:0000256" key="6">
    <source>
        <dbReference type="ARBA" id="ARBA00023136"/>
    </source>
</evidence>
<gene>
    <name evidence="9" type="ORF">DZF91_21765</name>
</gene>
<dbReference type="InterPro" id="IPR011701">
    <property type="entry name" value="MFS"/>
</dbReference>
<evidence type="ECO:0000256" key="1">
    <source>
        <dbReference type="ARBA" id="ARBA00004651"/>
    </source>
</evidence>
<accession>A0A372JIE1</accession>
<reference evidence="9 10" key="1">
    <citation type="submission" date="2018-08" db="EMBL/GenBank/DDBJ databases">
        <title>Actinomadura jelena sp. nov., a novel Actinomycete isolated from soil in Chad.</title>
        <authorList>
            <person name="Shi L."/>
        </authorList>
    </citation>
    <scope>NUCLEOTIDE SEQUENCE [LARGE SCALE GENOMIC DNA]</scope>
    <source>
        <strain evidence="9 10">NEAU-G17</strain>
    </source>
</reference>
<evidence type="ECO:0000256" key="7">
    <source>
        <dbReference type="SAM" id="Phobius"/>
    </source>
</evidence>
<dbReference type="Proteomes" id="UP000261811">
    <property type="component" value="Unassembled WGS sequence"/>
</dbReference>
<protein>
    <submittedName>
        <fullName evidence="9">MFS transporter</fullName>
    </submittedName>
</protein>
<proteinExistence type="predicted"/>